<feature type="domain" description="HTH dtxR-type" evidence="8">
    <location>
        <begin position="1"/>
        <end position="56"/>
    </location>
</feature>
<evidence type="ECO:0000256" key="5">
    <source>
        <dbReference type="ARBA" id="ARBA00023015"/>
    </source>
</evidence>
<dbReference type="Pfam" id="PF01325">
    <property type="entry name" value="Fe_dep_repress"/>
    <property type="match status" value="1"/>
</dbReference>
<evidence type="ECO:0000313" key="9">
    <source>
        <dbReference type="EMBL" id="MBM2614844.1"/>
    </source>
</evidence>
<dbReference type="Proteomes" id="UP000632138">
    <property type="component" value="Unassembled WGS sequence"/>
</dbReference>
<keyword evidence="7" id="KW-0804">Transcription</keyword>
<reference evidence="9 10" key="1">
    <citation type="submission" date="2021-01" db="EMBL/GenBank/DDBJ databases">
        <title>Actinoplanes sp. nov. LDG1-06 isolated from lichen.</title>
        <authorList>
            <person name="Saeng-In P."/>
            <person name="Phongsopitanun W."/>
            <person name="Kanchanasin P."/>
            <person name="Yuki M."/>
            <person name="Kudo T."/>
            <person name="Ohkuma M."/>
            <person name="Tanasupawat S."/>
        </authorList>
    </citation>
    <scope>NUCLEOTIDE SEQUENCE [LARGE SCALE GENOMIC DNA]</scope>
    <source>
        <strain evidence="9 10">LDG1-06</strain>
    </source>
</reference>
<dbReference type="InterPro" id="IPR022689">
    <property type="entry name" value="Iron_dep_repressor"/>
</dbReference>
<dbReference type="Pfam" id="PF02742">
    <property type="entry name" value="Fe_dep_repr_C"/>
    <property type="match status" value="1"/>
</dbReference>
<dbReference type="InterPro" id="IPR050536">
    <property type="entry name" value="DtxR_MntR_Metal-Reg"/>
</dbReference>
<evidence type="ECO:0000256" key="1">
    <source>
        <dbReference type="ARBA" id="ARBA00004496"/>
    </source>
</evidence>
<protein>
    <submittedName>
        <fullName evidence="9">Metal-dependent transcriptional regulator</fullName>
    </submittedName>
</protein>
<dbReference type="Gene3D" id="1.10.10.10">
    <property type="entry name" value="Winged helix-like DNA-binding domain superfamily/Winged helix DNA-binding domain"/>
    <property type="match status" value="1"/>
</dbReference>
<comment type="subcellular location">
    <subcellularLocation>
        <location evidence="1">Cytoplasm</location>
    </subcellularLocation>
</comment>
<dbReference type="SUPFAM" id="SSF50037">
    <property type="entry name" value="C-terminal domain of transcriptional repressors"/>
    <property type="match status" value="1"/>
</dbReference>
<keyword evidence="5" id="KW-0805">Transcription regulation</keyword>
<sequence length="216" mass="23601">MSLRIILECEEDRVPAIGARISERLDRSAPTVSRMVDRMVRDGLVQVDPRRRLLLSARGRRIATAVLRKHRLAEVMLVSELGVPYEQAHAEADRLQHAIGDRVESHLFARLGQPTHSPYGNPIPGLPGIGGPRSPRASRAEVDLAAPALIGCVLVTRIGEGAQSDAKLLGQVRPGDSVVVYRDLEQVVITAQGPEIRLPMSVARAVHAVKPRRPSR</sequence>
<evidence type="ECO:0000313" key="10">
    <source>
        <dbReference type="Proteomes" id="UP000632138"/>
    </source>
</evidence>
<keyword evidence="4" id="KW-0408">Iron</keyword>
<comment type="subunit">
    <text evidence="3">Homodimer.</text>
</comment>
<dbReference type="InterPro" id="IPR036390">
    <property type="entry name" value="WH_DNA-bd_sf"/>
</dbReference>
<dbReference type="Gene3D" id="2.30.30.90">
    <property type="match status" value="1"/>
</dbReference>
<evidence type="ECO:0000256" key="4">
    <source>
        <dbReference type="ARBA" id="ARBA00023004"/>
    </source>
</evidence>
<dbReference type="InterPro" id="IPR036421">
    <property type="entry name" value="Fe_dep_repressor_sf"/>
</dbReference>
<dbReference type="PROSITE" id="PS50944">
    <property type="entry name" value="HTH_DTXR"/>
    <property type="match status" value="1"/>
</dbReference>
<dbReference type="InterPro" id="IPR036388">
    <property type="entry name" value="WH-like_DNA-bd_sf"/>
</dbReference>
<evidence type="ECO:0000256" key="7">
    <source>
        <dbReference type="ARBA" id="ARBA00023163"/>
    </source>
</evidence>
<accession>A0ABS2A4U6</accession>
<comment type="caution">
    <text evidence="9">The sequence shown here is derived from an EMBL/GenBank/DDBJ whole genome shotgun (WGS) entry which is preliminary data.</text>
</comment>
<dbReference type="SUPFAM" id="SSF46785">
    <property type="entry name" value="Winged helix' DNA-binding domain"/>
    <property type="match status" value="1"/>
</dbReference>
<organism evidence="9 10">
    <name type="scientific">Paractinoplanes ovalisporus</name>
    <dbReference type="NCBI Taxonomy" id="2810368"/>
    <lineage>
        <taxon>Bacteria</taxon>
        <taxon>Bacillati</taxon>
        <taxon>Actinomycetota</taxon>
        <taxon>Actinomycetes</taxon>
        <taxon>Micromonosporales</taxon>
        <taxon>Micromonosporaceae</taxon>
        <taxon>Paractinoplanes</taxon>
    </lineage>
</organism>
<dbReference type="InterPro" id="IPR001367">
    <property type="entry name" value="Fe_dep_repressor"/>
</dbReference>
<name>A0ABS2A4U6_9ACTN</name>
<keyword evidence="10" id="KW-1185">Reference proteome</keyword>
<proteinExistence type="inferred from homology"/>
<dbReference type="InterPro" id="IPR008988">
    <property type="entry name" value="Transcriptional_repressor_C"/>
</dbReference>
<keyword evidence="6" id="KW-0238">DNA-binding</keyword>
<dbReference type="SMART" id="SM00529">
    <property type="entry name" value="HTH_DTXR"/>
    <property type="match status" value="1"/>
</dbReference>
<evidence type="ECO:0000259" key="8">
    <source>
        <dbReference type="PROSITE" id="PS50944"/>
    </source>
</evidence>
<dbReference type="PANTHER" id="PTHR33238">
    <property type="entry name" value="IRON (METAL) DEPENDENT REPRESSOR, DTXR FAMILY"/>
    <property type="match status" value="1"/>
</dbReference>
<dbReference type="InterPro" id="IPR022687">
    <property type="entry name" value="HTH_DTXR"/>
</dbReference>
<dbReference type="InterPro" id="IPR038157">
    <property type="entry name" value="FeoA_core_dom"/>
</dbReference>
<dbReference type="EMBL" id="JAENHP010000001">
    <property type="protein sequence ID" value="MBM2614844.1"/>
    <property type="molecule type" value="Genomic_DNA"/>
</dbReference>
<comment type="similarity">
    <text evidence="2">Belongs to the DtxR/MntR family.</text>
</comment>
<dbReference type="SUPFAM" id="SSF47979">
    <property type="entry name" value="Iron-dependent repressor protein, dimerization domain"/>
    <property type="match status" value="1"/>
</dbReference>
<dbReference type="PANTHER" id="PTHR33238:SF10">
    <property type="entry name" value="IRON-DEPENDENT REPRESSOR IDER"/>
    <property type="match status" value="1"/>
</dbReference>
<evidence type="ECO:0000256" key="2">
    <source>
        <dbReference type="ARBA" id="ARBA00007871"/>
    </source>
</evidence>
<evidence type="ECO:0000256" key="6">
    <source>
        <dbReference type="ARBA" id="ARBA00023125"/>
    </source>
</evidence>
<gene>
    <name evidence="9" type="ORF">JIG36_04640</name>
</gene>
<evidence type="ECO:0000256" key="3">
    <source>
        <dbReference type="ARBA" id="ARBA00011738"/>
    </source>
</evidence>